<sequence length="71" mass="7675">MPQLSPAILSGTALAENVLATLKLRIEHLRNLHAVTSKLAIVNVGTNPASAKYIRAKKKAAEKVAWCLTIR</sequence>
<name>A0A098VV57_9MICR</name>
<proteinExistence type="predicted"/>
<feature type="domain" description="Tetrahydrofolate dehydrogenase/cyclohydrolase catalytic" evidence="1">
    <location>
        <begin position="9"/>
        <end position="64"/>
    </location>
</feature>
<dbReference type="GO" id="GO:0004488">
    <property type="term" value="F:methylenetetrahydrofolate dehydrogenase (NADP+) activity"/>
    <property type="evidence" value="ECO:0007669"/>
    <property type="project" value="InterPro"/>
</dbReference>
<keyword evidence="3" id="KW-1185">Reference proteome</keyword>
<dbReference type="SUPFAM" id="SSF53223">
    <property type="entry name" value="Aminoacid dehydrogenase-like, N-terminal domain"/>
    <property type="match status" value="1"/>
</dbReference>
<evidence type="ECO:0000259" key="1">
    <source>
        <dbReference type="Pfam" id="PF00763"/>
    </source>
</evidence>
<comment type="caution">
    <text evidence="2">The sequence shown here is derived from an EMBL/GenBank/DDBJ whole genome shotgun (WGS) entry which is preliminary data.</text>
</comment>
<organism evidence="2 3">
    <name type="scientific">Mitosporidium daphniae</name>
    <dbReference type="NCBI Taxonomy" id="1485682"/>
    <lineage>
        <taxon>Eukaryota</taxon>
        <taxon>Fungi</taxon>
        <taxon>Fungi incertae sedis</taxon>
        <taxon>Microsporidia</taxon>
        <taxon>Mitosporidium</taxon>
    </lineage>
</organism>
<reference evidence="2 3" key="1">
    <citation type="submission" date="2014-04" db="EMBL/GenBank/DDBJ databases">
        <title>A new species of microsporidia sheds light on the evolution of extreme parasitism.</title>
        <authorList>
            <person name="Haag K.L."/>
            <person name="James T.Y."/>
            <person name="Larsson R."/>
            <person name="Schaer T.M."/>
            <person name="Refardt D."/>
            <person name="Pombert J.-F."/>
            <person name="Ebert D."/>
        </authorList>
    </citation>
    <scope>NUCLEOTIDE SEQUENCE [LARGE SCALE GENOMIC DNA]</scope>
    <source>
        <strain evidence="2 3">UGP3</strain>
        <tissue evidence="2">Spores</tissue>
    </source>
</reference>
<protein>
    <submittedName>
        <fullName evidence="2">Bifunctional protein FolD domain-containing protein</fullName>
    </submittedName>
</protein>
<dbReference type="InterPro" id="IPR046346">
    <property type="entry name" value="Aminoacid_DH-like_N_sf"/>
</dbReference>
<dbReference type="Pfam" id="PF00763">
    <property type="entry name" value="THF_DHG_CYH"/>
    <property type="match status" value="1"/>
</dbReference>
<dbReference type="VEuPathDB" id="MicrosporidiaDB:DI09_133p60"/>
<dbReference type="Proteomes" id="UP000029725">
    <property type="component" value="Unassembled WGS sequence"/>
</dbReference>
<evidence type="ECO:0000313" key="2">
    <source>
        <dbReference type="EMBL" id="KGG52805.1"/>
    </source>
</evidence>
<evidence type="ECO:0000313" key="3">
    <source>
        <dbReference type="Proteomes" id="UP000029725"/>
    </source>
</evidence>
<gene>
    <name evidence="2" type="ORF">DI09_133p60</name>
</gene>
<dbReference type="Gene3D" id="3.40.50.10860">
    <property type="entry name" value="Leucine Dehydrogenase, chain A, domain 1"/>
    <property type="match status" value="1"/>
</dbReference>
<dbReference type="RefSeq" id="XP_013239241.1">
    <property type="nucleotide sequence ID" value="XM_013383787.1"/>
</dbReference>
<dbReference type="AlphaFoldDB" id="A0A098VV57"/>
<dbReference type="GeneID" id="25258312"/>
<dbReference type="InterPro" id="IPR020630">
    <property type="entry name" value="THF_DH/CycHdrlase_cat_dom"/>
</dbReference>
<accession>A0A098VV57</accession>
<dbReference type="EMBL" id="JMKJ01000037">
    <property type="protein sequence ID" value="KGG52805.1"/>
    <property type="molecule type" value="Genomic_DNA"/>
</dbReference>
<dbReference type="HOGENOM" id="CLU_2740590_0_0_1"/>